<dbReference type="SMART" id="SM00530">
    <property type="entry name" value="HTH_XRE"/>
    <property type="match status" value="1"/>
</dbReference>
<comment type="caution">
    <text evidence="2">The sequence shown here is derived from an EMBL/GenBank/DDBJ whole genome shotgun (WGS) entry which is preliminary data.</text>
</comment>
<name>A0ABW8JVU1_9GAMM</name>
<dbReference type="InterPro" id="IPR010982">
    <property type="entry name" value="Lambda_DNA-bd_dom_sf"/>
</dbReference>
<evidence type="ECO:0000259" key="1">
    <source>
        <dbReference type="PROSITE" id="PS50943"/>
    </source>
</evidence>
<evidence type="ECO:0000313" key="2">
    <source>
        <dbReference type="EMBL" id="MFK2904988.1"/>
    </source>
</evidence>
<dbReference type="PROSITE" id="PS50943">
    <property type="entry name" value="HTH_CROC1"/>
    <property type="match status" value="1"/>
</dbReference>
<sequence length="68" mass="7525">MDIKQARKAKGWTQQQLADQLKVSRGAVAQWEMQEGTRPDPANAVNLTRLLPGLKLEHIYAVQGRAAA</sequence>
<dbReference type="RefSeq" id="WP_404634005.1">
    <property type="nucleotide sequence ID" value="NZ_JADIKM010000003.1"/>
</dbReference>
<feature type="domain" description="HTH cro/C1-type" evidence="1">
    <location>
        <begin position="3"/>
        <end position="32"/>
    </location>
</feature>
<gene>
    <name evidence="2" type="ORF">ISP17_13585</name>
</gene>
<keyword evidence="3" id="KW-1185">Reference proteome</keyword>
<dbReference type="Proteomes" id="UP001620460">
    <property type="component" value="Unassembled WGS sequence"/>
</dbReference>
<evidence type="ECO:0000313" key="3">
    <source>
        <dbReference type="Proteomes" id="UP001620460"/>
    </source>
</evidence>
<dbReference type="SUPFAM" id="SSF47413">
    <property type="entry name" value="lambda repressor-like DNA-binding domains"/>
    <property type="match status" value="1"/>
</dbReference>
<dbReference type="InterPro" id="IPR001387">
    <property type="entry name" value="Cro/C1-type_HTH"/>
</dbReference>
<dbReference type="Pfam" id="PF01381">
    <property type="entry name" value="HTH_3"/>
    <property type="match status" value="1"/>
</dbReference>
<dbReference type="EMBL" id="JADIKM010000003">
    <property type="protein sequence ID" value="MFK2904988.1"/>
    <property type="molecule type" value="Genomic_DNA"/>
</dbReference>
<reference evidence="2 3" key="1">
    <citation type="submission" date="2020-10" db="EMBL/GenBank/DDBJ databases">
        <title>Phylogeny of dyella-like bacteria.</title>
        <authorList>
            <person name="Fu J."/>
        </authorList>
    </citation>
    <scope>NUCLEOTIDE SEQUENCE [LARGE SCALE GENOMIC DNA]</scope>
    <source>
        <strain evidence="2 3">Gsoil3046</strain>
    </source>
</reference>
<proteinExistence type="predicted"/>
<dbReference type="Gene3D" id="1.10.260.40">
    <property type="entry name" value="lambda repressor-like DNA-binding domains"/>
    <property type="match status" value="1"/>
</dbReference>
<accession>A0ABW8JVU1</accession>
<protein>
    <submittedName>
        <fullName evidence="2">Helix-turn-helix transcriptional regulator</fullName>
    </submittedName>
</protein>
<dbReference type="CDD" id="cd00093">
    <property type="entry name" value="HTH_XRE"/>
    <property type="match status" value="1"/>
</dbReference>
<organism evidence="2 3">
    <name type="scientific">Dyella ginsengisoli</name>
    <dbReference type="NCBI Taxonomy" id="363848"/>
    <lineage>
        <taxon>Bacteria</taxon>
        <taxon>Pseudomonadati</taxon>
        <taxon>Pseudomonadota</taxon>
        <taxon>Gammaproteobacteria</taxon>
        <taxon>Lysobacterales</taxon>
        <taxon>Rhodanobacteraceae</taxon>
        <taxon>Dyella</taxon>
    </lineage>
</organism>